<comment type="caution">
    <text evidence="5">The sequence shown here is derived from an EMBL/GenBank/DDBJ whole genome shotgun (WGS) entry which is preliminary data.</text>
</comment>
<dbReference type="Gene3D" id="3.60.60.10">
    <property type="entry name" value="Penicillin V Acylase, Chain A"/>
    <property type="match status" value="1"/>
</dbReference>
<comment type="similarity">
    <text evidence="1">Belongs to the peptidase C59 family.</text>
</comment>
<evidence type="ECO:0000313" key="5">
    <source>
        <dbReference type="EMBL" id="KDS51026.1"/>
    </source>
</evidence>
<feature type="signal peptide" evidence="3">
    <location>
        <begin position="1"/>
        <end position="24"/>
    </location>
</feature>
<evidence type="ECO:0000313" key="6">
    <source>
        <dbReference type="Proteomes" id="UP000028013"/>
    </source>
</evidence>
<dbReference type="PANTHER" id="PTHR35527">
    <property type="entry name" value="CHOLOYLGLYCINE HYDROLASE"/>
    <property type="match status" value="1"/>
</dbReference>
<dbReference type="Pfam" id="PF02275">
    <property type="entry name" value="CBAH"/>
    <property type="match status" value="1"/>
</dbReference>
<feature type="domain" description="Choloylglycine hydrolase/NAAA C-terminal" evidence="4">
    <location>
        <begin position="25"/>
        <end position="336"/>
    </location>
</feature>
<keyword evidence="2 5" id="KW-0378">Hydrolase</keyword>
<feature type="chain" id="PRO_5001745153" evidence="3">
    <location>
        <begin position="25"/>
        <end position="361"/>
    </location>
</feature>
<dbReference type="PANTHER" id="PTHR35527:SF2">
    <property type="entry name" value="HYDROLASE"/>
    <property type="match status" value="1"/>
</dbReference>
<accession>A0A078S2R5</accession>
<proteinExistence type="inferred from homology"/>
<dbReference type="InterPro" id="IPR029132">
    <property type="entry name" value="CBAH/NAAA_C"/>
</dbReference>
<dbReference type="RefSeq" id="WP_035448403.1">
    <property type="nucleotide sequence ID" value="NZ_JNHN01000172.1"/>
</dbReference>
<sequence length="361" mass="39596">MAKRISILLAAMTALTFAPQTAEACTGITLTAKDNAHVVARTIEWGGSELNSQYVIVPRGYSQQSLTPGGSLSGMEFTSRYGYVGLAVEQKEFVAEGLNEAGLSAGLFYFPGYGKYEEYDPTRKASSIADLQLVSWLLGSFSTVDEVKEAIENVTVIAIDPRASTVHWRIADKTGRQLVLEFIDGQPRFYENKLGVLTNSPGFDWQMTNLNNYVNLYPGSAESKSLGNVTIAPFGSGSGFLGIPGDVTPPSRFIRAAFYQTSTPPQNTAQETVLQCFQILNNFDIPVGIEFPLGQVPANIPSATQWTSATDMTNGIIYYRTMYNSTIRSIDLRQIDFGRIEYHAAPLDKVKRQPIVPVKIE</sequence>
<dbReference type="InterPro" id="IPR029055">
    <property type="entry name" value="Ntn_hydrolases_N"/>
</dbReference>
<reference evidence="5 6" key="1">
    <citation type="submission" date="2014-04" db="EMBL/GenBank/DDBJ databases">
        <authorList>
            <person name="Sears C."/>
            <person name="Carroll K."/>
            <person name="Sack B.R."/>
            <person name="Qadri F."/>
            <person name="Myers L.L."/>
            <person name="Chung G.-T."/>
            <person name="Escheverria P."/>
            <person name="Fraser C.M."/>
            <person name="Sadzewicz L."/>
            <person name="Shefchek K.A."/>
            <person name="Tallon L."/>
            <person name="Das S.P."/>
            <person name="Daugherty S."/>
            <person name="Mongodin E.F."/>
        </authorList>
    </citation>
    <scope>NUCLEOTIDE SEQUENCE [LARGE SCALE GENOMIC DNA]</scope>
    <source>
        <strain evidence="5 6">3978 T3 ii</strain>
    </source>
</reference>
<protein>
    <submittedName>
        <fullName evidence="5">Linear amide C-N hydrolase, choloylglycine hydrolase family protein</fullName>
    </submittedName>
</protein>
<dbReference type="InterPro" id="IPR052193">
    <property type="entry name" value="Peptidase_C59"/>
</dbReference>
<dbReference type="Proteomes" id="UP000028013">
    <property type="component" value="Unassembled WGS sequence"/>
</dbReference>
<organism evidence="5 6">
    <name type="scientific">Bacteroides uniformis str. 3978 T3 ii</name>
    <dbReference type="NCBI Taxonomy" id="1339349"/>
    <lineage>
        <taxon>Bacteria</taxon>
        <taxon>Pseudomonadati</taxon>
        <taxon>Bacteroidota</taxon>
        <taxon>Bacteroidia</taxon>
        <taxon>Bacteroidales</taxon>
        <taxon>Bacteroidaceae</taxon>
        <taxon>Bacteroides</taxon>
    </lineage>
</organism>
<keyword evidence="3" id="KW-0732">Signal</keyword>
<evidence type="ECO:0000259" key="4">
    <source>
        <dbReference type="Pfam" id="PF02275"/>
    </source>
</evidence>
<evidence type="ECO:0000256" key="2">
    <source>
        <dbReference type="ARBA" id="ARBA00022801"/>
    </source>
</evidence>
<gene>
    <name evidence="5" type="ORF">M094_0925</name>
</gene>
<name>A0A078S2R5_BACUN</name>
<evidence type="ECO:0000256" key="3">
    <source>
        <dbReference type="SAM" id="SignalP"/>
    </source>
</evidence>
<dbReference type="EMBL" id="JNHN01000172">
    <property type="protein sequence ID" value="KDS51026.1"/>
    <property type="molecule type" value="Genomic_DNA"/>
</dbReference>
<dbReference type="AlphaFoldDB" id="A0A078S2R5"/>
<dbReference type="PATRIC" id="fig|1339349.3.peg.2158"/>
<dbReference type="GO" id="GO:0016787">
    <property type="term" value="F:hydrolase activity"/>
    <property type="evidence" value="ECO:0007669"/>
    <property type="project" value="UniProtKB-KW"/>
</dbReference>
<dbReference type="CDD" id="cd00542">
    <property type="entry name" value="Ntn_PVA"/>
    <property type="match status" value="1"/>
</dbReference>
<evidence type="ECO:0000256" key="1">
    <source>
        <dbReference type="ARBA" id="ARBA00006625"/>
    </source>
</evidence>
<dbReference type="SUPFAM" id="SSF56235">
    <property type="entry name" value="N-terminal nucleophile aminohydrolases (Ntn hydrolases)"/>
    <property type="match status" value="1"/>
</dbReference>